<sequence length="702" mass="78505">MRKPALQTVGGGRSSIGSMTGIKTPSSACTRRTDEFNTDGNTSAWWPEQFRRRGGGGGGAWRRPAAATCVTLNGSGIQLAVGPQPLWLRNHNFGLSQRIMVDHLATSPHDHLGITDSACKNQLVMVSVQYGPFNTYIPIRSTTIGKSRVAIDPIAMHTSWRSNSDIANNIGYPCMSASGESSTTMHRLLHASGSHPSVLGPYCTLTTTNWFLQALSVIPRGSWGDVARRFTMIRWDPDPPLRQQAISAGLKINWAHVLFRTLVAMVTSPAKQSQGYAVQLSILLEKLVKADLGESVALHPLKVLNTKPVLTYLKKNQAAPKSGDASKASGDKADAPAELKKEKMTLFDEWARFRTEVRLNSITSMTLINNMAKLEDDFMLWAETKKVSELLQCRLLIQYRLYEEQLQEAVDKHRTEIDKDAPSVNYDHMCIRFLERELKQIMKQHRFQRFQVVLPIMEPAKAKEAEQEMIEKPAQELIVVEELPPVVQYFFVEEAEAIDSLEQPAPVEEPTDNREKQQAQVDSIPSSPIDSGISIYSSDSSNNEERQVPYSSGLSILQYTSQQANMEAAPDLDQAGQQPVHISTSMPAPFDVILEITSNKKVFESLESSITQMGDDQKYLKYDSKLFRQVFYRRWMSVVATVNTSQSALKTNLVRKIDERDQYFAVEMTSVRSKLAEMVNCIKELSDSKKGEGGSSKKRRLV</sequence>
<feature type="compositionally biased region" description="Polar residues" evidence="1">
    <location>
        <begin position="15"/>
        <end position="30"/>
    </location>
</feature>
<evidence type="ECO:0000256" key="1">
    <source>
        <dbReference type="SAM" id="MobiDB-lite"/>
    </source>
</evidence>
<dbReference type="AlphaFoldDB" id="A0A2Z7B8T9"/>
<organism evidence="2 3">
    <name type="scientific">Dorcoceras hygrometricum</name>
    <dbReference type="NCBI Taxonomy" id="472368"/>
    <lineage>
        <taxon>Eukaryota</taxon>
        <taxon>Viridiplantae</taxon>
        <taxon>Streptophyta</taxon>
        <taxon>Embryophyta</taxon>
        <taxon>Tracheophyta</taxon>
        <taxon>Spermatophyta</taxon>
        <taxon>Magnoliopsida</taxon>
        <taxon>eudicotyledons</taxon>
        <taxon>Gunneridae</taxon>
        <taxon>Pentapetalae</taxon>
        <taxon>asterids</taxon>
        <taxon>lamiids</taxon>
        <taxon>Lamiales</taxon>
        <taxon>Gesneriaceae</taxon>
        <taxon>Didymocarpoideae</taxon>
        <taxon>Trichosporeae</taxon>
        <taxon>Loxocarpinae</taxon>
        <taxon>Dorcoceras</taxon>
    </lineage>
</organism>
<dbReference type="OrthoDB" id="1933455at2759"/>
<feature type="region of interest" description="Disordered" evidence="1">
    <location>
        <begin position="1"/>
        <end position="49"/>
    </location>
</feature>
<protein>
    <submittedName>
        <fullName evidence="2">Uncharacterized protein</fullName>
    </submittedName>
</protein>
<dbReference type="Proteomes" id="UP000250235">
    <property type="component" value="Unassembled WGS sequence"/>
</dbReference>
<dbReference type="EMBL" id="KV008276">
    <property type="protein sequence ID" value="KZV30456.1"/>
    <property type="molecule type" value="Genomic_DNA"/>
</dbReference>
<feature type="region of interest" description="Disordered" evidence="1">
    <location>
        <begin position="502"/>
        <end position="547"/>
    </location>
</feature>
<name>A0A2Z7B8T9_9LAMI</name>
<proteinExistence type="predicted"/>
<keyword evidence="3" id="KW-1185">Reference proteome</keyword>
<evidence type="ECO:0000313" key="2">
    <source>
        <dbReference type="EMBL" id="KZV30456.1"/>
    </source>
</evidence>
<feature type="compositionally biased region" description="Low complexity" evidence="1">
    <location>
        <begin position="522"/>
        <end position="541"/>
    </location>
</feature>
<reference evidence="2 3" key="1">
    <citation type="journal article" date="2015" name="Proc. Natl. Acad. Sci. U.S.A.">
        <title>The resurrection genome of Boea hygrometrica: A blueprint for survival of dehydration.</title>
        <authorList>
            <person name="Xiao L."/>
            <person name="Yang G."/>
            <person name="Zhang L."/>
            <person name="Yang X."/>
            <person name="Zhao S."/>
            <person name="Ji Z."/>
            <person name="Zhou Q."/>
            <person name="Hu M."/>
            <person name="Wang Y."/>
            <person name="Chen M."/>
            <person name="Xu Y."/>
            <person name="Jin H."/>
            <person name="Xiao X."/>
            <person name="Hu G."/>
            <person name="Bao F."/>
            <person name="Hu Y."/>
            <person name="Wan P."/>
            <person name="Li L."/>
            <person name="Deng X."/>
            <person name="Kuang T."/>
            <person name="Xiang C."/>
            <person name="Zhu J.K."/>
            <person name="Oliver M.J."/>
            <person name="He Y."/>
        </authorList>
    </citation>
    <scope>NUCLEOTIDE SEQUENCE [LARGE SCALE GENOMIC DNA]</scope>
    <source>
        <strain evidence="3">cv. XS01</strain>
    </source>
</reference>
<gene>
    <name evidence="2" type="ORF">F511_23381</name>
</gene>
<accession>A0A2Z7B8T9</accession>
<evidence type="ECO:0000313" key="3">
    <source>
        <dbReference type="Proteomes" id="UP000250235"/>
    </source>
</evidence>